<name>A0A6J4MR46_9BACT</name>
<dbReference type="CDD" id="cd07721">
    <property type="entry name" value="yflN-like_MBL-fold"/>
    <property type="match status" value="1"/>
</dbReference>
<accession>A0A6J4MR46</accession>
<evidence type="ECO:0000313" key="3">
    <source>
        <dbReference type="EMBL" id="CAA9366476.1"/>
    </source>
</evidence>
<dbReference type="InterPro" id="IPR036866">
    <property type="entry name" value="RibonucZ/Hydroxyglut_hydro"/>
</dbReference>
<dbReference type="Pfam" id="PF00753">
    <property type="entry name" value="Lactamase_B"/>
    <property type="match status" value="1"/>
</dbReference>
<evidence type="ECO:0000256" key="1">
    <source>
        <dbReference type="SAM" id="Phobius"/>
    </source>
</evidence>
<sequence>MDTYALPDTAAAPGAARAHDAGAHDGTWAVTADVAALRTAIANLFFYGLPGAGDRQWVLVDAGIPGSAAWIESAAKARSGRRSRPACIVLTHGHFDHVGALKTLAELWDVPIFAHPLEFPYLDGRESYPPPDPTVGGGAMARMSPLYPRGPYDFSPRLRALPADGSVPGMPGWRWVFTPGHSPGHVALFRDADRTLIAGDAFVTTKQESMTSVMMWRPEMHGPPAYFTQDWDAARRSVEALAALEPEAVGTGHGPPLHGATMRAALHMLARDFESLAVPDDGRYVRAPAIFDEQGVVSVPPPVLDPVTLIAGLGLAALAGVGIGSALRRR</sequence>
<feature type="domain" description="Metallo-beta-lactamase" evidence="2">
    <location>
        <begin position="41"/>
        <end position="253"/>
    </location>
</feature>
<reference evidence="3" key="1">
    <citation type="submission" date="2020-02" db="EMBL/GenBank/DDBJ databases">
        <authorList>
            <person name="Meier V. D."/>
        </authorList>
    </citation>
    <scope>NUCLEOTIDE SEQUENCE</scope>
    <source>
        <strain evidence="3">AVDCRST_MAG89</strain>
    </source>
</reference>
<keyword evidence="1" id="KW-0812">Transmembrane</keyword>
<feature type="transmembrane region" description="Helical" evidence="1">
    <location>
        <begin position="307"/>
        <end position="327"/>
    </location>
</feature>
<dbReference type="PANTHER" id="PTHR42951">
    <property type="entry name" value="METALLO-BETA-LACTAMASE DOMAIN-CONTAINING"/>
    <property type="match status" value="1"/>
</dbReference>
<dbReference type="InterPro" id="IPR001279">
    <property type="entry name" value="Metallo-B-lactamas"/>
</dbReference>
<proteinExistence type="predicted"/>
<keyword evidence="3" id="KW-0378">Hydrolase</keyword>
<dbReference type="GO" id="GO:0016787">
    <property type="term" value="F:hydrolase activity"/>
    <property type="evidence" value="ECO:0007669"/>
    <property type="project" value="UniProtKB-KW"/>
</dbReference>
<dbReference type="SMART" id="SM00849">
    <property type="entry name" value="Lactamase_B"/>
    <property type="match status" value="1"/>
</dbReference>
<dbReference type="AlphaFoldDB" id="A0A6J4MR46"/>
<keyword evidence="1" id="KW-1133">Transmembrane helix</keyword>
<dbReference type="SUPFAM" id="SSF56281">
    <property type="entry name" value="Metallo-hydrolase/oxidoreductase"/>
    <property type="match status" value="1"/>
</dbReference>
<gene>
    <name evidence="3" type="ORF">AVDCRST_MAG89-4137</name>
</gene>
<dbReference type="Gene3D" id="3.60.15.10">
    <property type="entry name" value="Ribonuclease Z/Hydroxyacylglutathione hydrolase-like"/>
    <property type="match status" value="1"/>
</dbReference>
<evidence type="ECO:0000259" key="2">
    <source>
        <dbReference type="SMART" id="SM00849"/>
    </source>
</evidence>
<dbReference type="InterPro" id="IPR050855">
    <property type="entry name" value="NDM-1-like"/>
</dbReference>
<organism evidence="3">
    <name type="scientific">uncultured Gemmatimonadota bacterium</name>
    <dbReference type="NCBI Taxonomy" id="203437"/>
    <lineage>
        <taxon>Bacteria</taxon>
        <taxon>Pseudomonadati</taxon>
        <taxon>Gemmatimonadota</taxon>
        <taxon>environmental samples</taxon>
    </lineage>
</organism>
<keyword evidence="1" id="KW-0472">Membrane</keyword>
<dbReference type="PANTHER" id="PTHR42951:SF17">
    <property type="entry name" value="METALLO-BETA-LACTAMASE DOMAIN-CONTAINING PROTEIN"/>
    <property type="match status" value="1"/>
</dbReference>
<protein>
    <submittedName>
        <fullName evidence="3">Probable metallo-hydrolase YflN</fullName>
    </submittedName>
</protein>
<dbReference type="EMBL" id="CADCTV010000865">
    <property type="protein sequence ID" value="CAA9366476.1"/>
    <property type="molecule type" value="Genomic_DNA"/>
</dbReference>